<protein>
    <submittedName>
        <fullName evidence="2">Uncharacterized protein</fullName>
    </submittedName>
</protein>
<accession>A0ABD5JMQ7</accession>
<evidence type="ECO:0000256" key="1">
    <source>
        <dbReference type="SAM" id="MobiDB-lite"/>
    </source>
</evidence>
<dbReference type="AlphaFoldDB" id="A0ABD5JMQ7"/>
<organism evidence="2 3">
    <name type="scientific">Streptomyces antimycoticus</name>
    <dbReference type="NCBI Taxonomy" id="68175"/>
    <lineage>
        <taxon>Bacteria</taxon>
        <taxon>Bacillati</taxon>
        <taxon>Actinomycetota</taxon>
        <taxon>Actinomycetes</taxon>
        <taxon>Kitasatosporales</taxon>
        <taxon>Streptomycetaceae</taxon>
        <taxon>Streptomyces</taxon>
        <taxon>Streptomyces violaceusniger group</taxon>
    </lineage>
</organism>
<gene>
    <name evidence="2" type="ORF">V2K49_40065</name>
</gene>
<reference evidence="2 3" key="1">
    <citation type="submission" date="2023-11" db="EMBL/GenBank/DDBJ databases">
        <title>30 novel species of actinomycetes from the DSMZ collection.</title>
        <authorList>
            <person name="Nouioui I."/>
        </authorList>
    </citation>
    <scope>NUCLEOTIDE SEQUENCE [LARGE SCALE GENOMIC DNA]</scope>
    <source>
        <strain evidence="2 3">DSM 41602</strain>
    </source>
</reference>
<proteinExistence type="predicted"/>
<comment type="caution">
    <text evidence="2">The sequence shown here is derived from an EMBL/GenBank/DDBJ whole genome shotgun (WGS) entry which is preliminary data.</text>
</comment>
<dbReference type="EMBL" id="JAZBJQ010000043">
    <property type="protein sequence ID" value="MEE4589159.1"/>
    <property type="molecule type" value="Genomic_DNA"/>
</dbReference>
<feature type="region of interest" description="Disordered" evidence="1">
    <location>
        <begin position="80"/>
        <end position="110"/>
    </location>
</feature>
<name>A0ABD5JMQ7_9ACTN</name>
<evidence type="ECO:0000313" key="2">
    <source>
        <dbReference type="EMBL" id="MEE4589159.1"/>
    </source>
</evidence>
<dbReference type="Proteomes" id="UP001354649">
    <property type="component" value="Unassembled WGS sequence"/>
</dbReference>
<sequence length="110" mass="11213">MSFTGDQEAVGAFGAGCTYPSFGESVGPGTLRRSRYDGCAVAGEDGVERGGKFAVPVTDEEPEAPSPVAEVHEQIAGELSDPCAGRVGGDAQDVNAPGGSLHDEEDVEKT</sequence>
<evidence type="ECO:0000313" key="3">
    <source>
        <dbReference type="Proteomes" id="UP001354649"/>
    </source>
</evidence>